<reference evidence="2 3" key="1">
    <citation type="journal article" date="2019" name="Sci. Rep.">
        <title>Orb-weaving spider Araneus ventricosus genome elucidates the spidroin gene catalogue.</title>
        <authorList>
            <person name="Kono N."/>
            <person name="Nakamura H."/>
            <person name="Ohtoshi R."/>
            <person name="Moran D.A.P."/>
            <person name="Shinohara A."/>
            <person name="Yoshida Y."/>
            <person name="Fujiwara M."/>
            <person name="Mori M."/>
            <person name="Tomita M."/>
            <person name="Arakawa K."/>
        </authorList>
    </citation>
    <scope>NUCLEOTIDE SEQUENCE [LARGE SCALE GENOMIC DNA]</scope>
</reference>
<gene>
    <name evidence="2" type="ORF">AVEN_195273_1</name>
</gene>
<organism evidence="2 3">
    <name type="scientific">Araneus ventricosus</name>
    <name type="common">Orbweaver spider</name>
    <name type="synonym">Epeira ventricosa</name>
    <dbReference type="NCBI Taxonomy" id="182803"/>
    <lineage>
        <taxon>Eukaryota</taxon>
        <taxon>Metazoa</taxon>
        <taxon>Ecdysozoa</taxon>
        <taxon>Arthropoda</taxon>
        <taxon>Chelicerata</taxon>
        <taxon>Arachnida</taxon>
        <taxon>Araneae</taxon>
        <taxon>Araneomorphae</taxon>
        <taxon>Entelegynae</taxon>
        <taxon>Araneoidea</taxon>
        <taxon>Araneidae</taxon>
        <taxon>Araneus</taxon>
    </lineage>
</organism>
<feature type="signal peptide" evidence="1">
    <location>
        <begin position="1"/>
        <end position="16"/>
    </location>
</feature>
<accession>A0A4Y2FYW3</accession>
<proteinExistence type="predicted"/>
<evidence type="ECO:0000313" key="3">
    <source>
        <dbReference type="Proteomes" id="UP000499080"/>
    </source>
</evidence>
<dbReference type="EMBL" id="BGPR01001132">
    <property type="protein sequence ID" value="GBM46321.1"/>
    <property type="molecule type" value="Genomic_DNA"/>
</dbReference>
<keyword evidence="3" id="KW-1185">Reference proteome</keyword>
<sequence>MVILKLALTCFKLVASLHSCHVKLVSSLHSCHVKFVASLLQTKIAIWDRTAMATIVLQQSSRSQNGPPPMEQTPTLPRNILNDKEIPYPTTLHPRSTAILLSDVATPCSTFSLASFKIADMLSFGPS</sequence>
<feature type="chain" id="PRO_5021495633" evidence="1">
    <location>
        <begin position="17"/>
        <end position="127"/>
    </location>
</feature>
<evidence type="ECO:0000313" key="2">
    <source>
        <dbReference type="EMBL" id="GBM46321.1"/>
    </source>
</evidence>
<protein>
    <submittedName>
        <fullName evidence="2">Uncharacterized protein</fullName>
    </submittedName>
</protein>
<evidence type="ECO:0000256" key="1">
    <source>
        <dbReference type="SAM" id="SignalP"/>
    </source>
</evidence>
<keyword evidence="1" id="KW-0732">Signal</keyword>
<comment type="caution">
    <text evidence="2">The sequence shown here is derived from an EMBL/GenBank/DDBJ whole genome shotgun (WGS) entry which is preliminary data.</text>
</comment>
<dbReference type="AlphaFoldDB" id="A0A4Y2FYW3"/>
<name>A0A4Y2FYW3_ARAVE</name>
<dbReference type="Proteomes" id="UP000499080">
    <property type="component" value="Unassembled WGS sequence"/>
</dbReference>